<proteinExistence type="predicted"/>
<protein>
    <submittedName>
        <fullName evidence="1">Protein DpdG</fullName>
    </submittedName>
</protein>
<gene>
    <name evidence="1" type="primary">dpdG</name>
    <name evidence="1" type="ORF">ACFQ5G_37605</name>
</gene>
<keyword evidence="2" id="KW-1185">Reference proteome</keyword>
<reference evidence="2" key="1">
    <citation type="journal article" date="2019" name="Int. J. Syst. Evol. Microbiol.">
        <title>The Global Catalogue of Microorganisms (GCM) 10K type strain sequencing project: providing services to taxonomists for standard genome sequencing and annotation.</title>
        <authorList>
            <consortium name="The Broad Institute Genomics Platform"/>
            <consortium name="The Broad Institute Genome Sequencing Center for Infectious Disease"/>
            <person name="Wu L."/>
            <person name="Ma J."/>
        </authorList>
    </citation>
    <scope>NUCLEOTIDE SEQUENCE [LARGE SCALE GENOMIC DNA]</scope>
    <source>
        <strain evidence="2">CCM 7526</strain>
    </source>
</reference>
<dbReference type="RefSeq" id="WP_317789545.1">
    <property type="nucleotide sequence ID" value="NZ_AP028461.1"/>
</dbReference>
<dbReference type="Proteomes" id="UP001597183">
    <property type="component" value="Unassembled WGS sequence"/>
</dbReference>
<evidence type="ECO:0000313" key="1">
    <source>
        <dbReference type="EMBL" id="MFD1371082.1"/>
    </source>
</evidence>
<name>A0ABW4AM63_9ACTN</name>
<dbReference type="EMBL" id="JBHTMK010000051">
    <property type="protein sequence ID" value="MFD1371082.1"/>
    <property type="molecule type" value="Genomic_DNA"/>
</dbReference>
<comment type="caution">
    <text evidence="1">The sequence shown here is derived from an EMBL/GenBank/DDBJ whole genome shotgun (WGS) entry which is preliminary data.</text>
</comment>
<accession>A0ABW4AM63</accession>
<dbReference type="InterPro" id="IPR049812">
    <property type="entry name" value="DpdG-like"/>
</dbReference>
<dbReference type="NCBIfam" id="NF041064">
    <property type="entry name" value="DpdG"/>
    <property type="match status" value="1"/>
</dbReference>
<organism evidence="1 2">
    <name type="scientific">Actinoplanes sichuanensis</name>
    <dbReference type="NCBI Taxonomy" id="512349"/>
    <lineage>
        <taxon>Bacteria</taxon>
        <taxon>Bacillati</taxon>
        <taxon>Actinomycetota</taxon>
        <taxon>Actinomycetes</taxon>
        <taxon>Micromonosporales</taxon>
        <taxon>Micromonosporaceae</taxon>
        <taxon>Actinoplanes</taxon>
    </lineage>
</organism>
<evidence type="ECO:0000313" key="2">
    <source>
        <dbReference type="Proteomes" id="UP001597183"/>
    </source>
</evidence>
<sequence>MALLNDPASLPTPMWIVARYLASNPRQHHLRDALRALLSPGSLLPLDKRENDTTFDWAVRTLDDLGIVRIDSDKISLSDVGPDLRPDDVAAFNDLLRHQVLDPSRNATIADGDQTGPKDLVRALSWFLTLDPFVAMSHTDVVQRQRGALAEHVGNPLVNDFRWNRFTYWAPALGFAAPPLIPPSGSRTQTLAPDCVTAVLRTVRAKWEPGTRLPARDMVTAITDELPVLPGGRYSVALGLPNEAPDVSAVLSFALLCGDEYGWLKLDRRSDADDEVLLVDPDRSSQVLRITHVEIQESVNG</sequence>